<dbReference type="Pfam" id="PF00892">
    <property type="entry name" value="EamA"/>
    <property type="match status" value="1"/>
</dbReference>
<keyword evidence="2 5" id="KW-0812">Transmembrane</keyword>
<dbReference type="PANTHER" id="PTHR31218">
    <property type="entry name" value="WAT1-RELATED PROTEIN"/>
    <property type="match status" value="1"/>
</dbReference>
<feature type="transmembrane region" description="Helical" evidence="5">
    <location>
        <begin position="128"/>
        <end position="150"/>
    </location>
</feature>
<dbReference type="InterPro" id="IPR037185">
    <property type="entry name" value="EmrE-like"/>
</dbReference>
<dbReference type="InterPro" id="IPR030184">
    <property type="entry name" value="WAT1-related"/>
</dbReference>
<keyword evidence="3 5" id="KW-1133">Transmembrane helix</keyword>
<feature type="transmembrane region" description="Helical" evidence="5">
    <location>
        <begin position="41"/>
        <end position="62"/>
    </location>
</feature>
<evidence type="ECO:0000256" key="2">
    <source>
        <dbReference type="ARBA" id="ARBA00022692"/>
    </source>
</evidence>
<keyword evidence="4 5" id="KW-0472">Membrane</keyword>
<evidence type="ECO:0000256" key="4">
    <source>
        <dbReference type="ARBA" id="ARBA00023136"/>
    </source>
</evidence>
<dbReference type="OrthoDB" id="199713at2759"/>
<evidence type="ECO:0000313" key="8">
    <source>
        <dbReference type="Proteomes" id="UP001153069"/>
    </source>
</evidence>
<organism evidence="7 8">
    <name type="scientific">Seminavis robusta</name>
    <dbReference type="NCBI Taxonomy" id="568900"/>
    <lineage>
        <taxon>Eukaryota</taxon>
        <taxon>Sar</taxon>
        <taxon>Stramenopiles</taxon>
        <taxon>Ochrophyta</taxon>
        <taxon>Bacillariophyta</taxon>
        <taxon>Bacillariophyceae</taxon>
        <taxon>Bacillariophycidae</taxon>
        <taxon>Naviculales</taxon>
        <taxon>Naviculaceae</taxon>
        <taxon>Seminavis</taxon>
    </lineage>
</organism>
<evidence type="ECO:0000256" key="3">
    <source>
        <dbReference type="ARBA" id="ARBA00022989"/>
    </source>
</evidence>
<feature type="transmembrane region" description="Helical" evidence="5">
    <location>
        <begin position="271"/>
        <end position="294"/>
    </location>
</feature>
<feature type="domain" description="EamA" evidence="6">
    <location>
        <begin position="14"/>
        <end position="147"/>
    </location>
</feature>
<reference evidence="7" key="1">
    <citation type="submission" date="2020-06" db="EMBL/GenBank/DDBJ databases">
        <authorList>
            <consortium name="Plant Systems Biology data submission"/>
        </authorList>
    </citation>
    <scope>NUCLEOTIDE SEQUENCE</scope>
    <source>
        <strain evidence="7">D6</strain>
    </source>
</reference>
<feature type="transmembrane region" description="Helical" evidence="5">
    <location>
        <begin position="203"/>
        <end position="226"/>
    </location>
</feature>
<dbReference type="GO" id="GO:0022857">
    <property type="term" value="F:transmembrane transporter activity"/>
    <property type="evidence" value="ECO:0007669"/>
    <property type="project" value="InterPro"/>
</dbReference>
<dbReference type="GO" id="GO:0016020">
    <property type="term" value="C:membrane"/>
    <property type="evidence" value="ECO:0007669"/>
    <property type="project" value="UniProtKB-SubCell"/>
</dbReference>
<proteinExistence type="predicted"/>
<dbReference type="Proteomes" id="UP001153069">
    <property type="component" value="Unassembled WGS sequence"/>
</dbReference>
<sequence length="368" mass="39284">MRASPTQNGWLIHAALILANSIFGLGSIVGALGISNDTNPLAFTFVREICSGGILWCLSALFSNSNQKSLPELSNWPRFWKLGFLLFLNQAGYILGIVLAGPVAGSIWQPSAPIITVVISMIGGLEPWNARRVVGVMVAFGGCAAMVVFNNQGDDAPHGRNLNVWIGNGMLLMDCIAAAFYILSSKPVLVNYSALTVTAWSYILASLFMFGAILFAASVPAIGAFICPSCRQQESCLPTTTMPLSALIYYILLQSVAAWGMIIWANQFATATLVVGYSVTQPMSAVLFACLFLASQWVKPCHHNSDGSCLDEPEFGALCGMAGVTVGLVLVVQSEPQDPASTQQEVDDIKKHSFTTADYGSLNANVDI</sequence>
<feature type="transmembrane region" description="Helical" evidence="5">
    <location>
        <begin position="162"/>
        <end position="183"/>
    </location>
</feature>
<feature type="transmembrane region" description="Helical" evidence="5">
    <location>
        <begin position="247"/>
        <end position="265"/>
    </location>
</feature>
<evidence type="ECO:0000256" key="5">
    <source>
        <dbReference type="SAM" id="Phobius"/>
    </source>
</evidence>
<name>A0A9N8DSN6_9STRA</name>
<protein>
    <submittedName>
        <fullName evidence="7">Membrane</fullName>
    </submittedName>
</protein>
<dbReference type="EMBL" id="CAICTM010000341">
    <property type="protein sequence ID" value="CAB9508322.1"/>
    <property type="molecule type" value="Genomic_DNA"/>
</dbReference>
<gene>
    <name evidence="7" type="ORF">SEMRO_342_G121820.1</name>
</gene>
<evidence type="ECO:0000256" key="1">
    <source>
        <dbReference type="ARBA" id="ARBA00004141"/>
    </source>
</evidence>
<comment type="caution">
    <text evidence="7">The sequence shown here is derived from an EMBL/GenBank/DDBJ whole genome shotgun (WGS) entry which is preliminary data.</text>
</comment>
<comment type="subcellular location">
    <subcellularLocation>
        <location evidence="1">Membrane</location>
        <topology evidence="1">Multi-pass membrane protein</topology>
    </subcellularLocation>
</comment>
<dbReference type="AlphaFoldDB" id="A0A9N8DSN6"/>
<dbReference type="InterPro" id="IPR000620">
    <property type="entry name" value="EamA_dom"/>
</dbReference>
<keyword evidence="8" id="KW-1185">Reference proteome</keyword>
<accession>A0A9N8DSN6</accession>
<feature type="transmembrane region" description="Helical" evidence="5">
    <location>
        <begin position="315"/>
        <end position="332"/>
    </location>
</feature>
<feature type="transmembrane region" description="Helical" evidence="5">
    <location>
        <begin position="82"/>
        <end position="108"/>
    </location>
</feature>
<feature type="transmembrane region" description="Helical" evidence="5">
    <location>
        <begin position="12"/>
        <end position="35"/>
    </location>
</feature>
<evidence type="ECO:0000259" key="6">
    <source>
        <dbReference type="Pfam" id="PF00892"/>
    </source>
</evidence>
<dbReference type="SUPFAM" id="SSF103481">
    <property type="entry name" value="Multidrug resistance efflux transporter EmrE"/>
    <property type="match status" value="1"/>
</dbReference>
<evidence type="ECO:0000313" key="7">
    <source>
        <dbReference type="EMBL" id="CAB9508322.1"/>
    </source>
</evidence>